<accession>A0A1G6HAD7</accession>
<reference evidence="2 3" key="1">
    <citation type="submission" date="2016-09" db="EMBL/GenBank/DDBJ databases">
        <authorList>
            <person name="Capua I."/>
            <person name="De Benedictis P."/>
            <person name="Joannis T."/>
            <person name="Lombin L.H."/>
            <person name="Cattoli G."/>
        </authorList>
    </citation>
    <scope>NUCLEOTIDE SEQUENCE [LARGE SCALE GENOMIC DNA]</scope>
    <source>
        <strain evidence="2 3">NIO-1002</strain>
    </source>
</reference>
<dbReference type="RefSeq" id="WP_058231254.1">
    <property type="nucleotide sequence ID" value="NZ_FMYG01000002.1"/>
</dbReference>
<evidence type="ECO:0008006" key="4">
    <source>
        <dbReference type="Google" id="ProtNLM"/>
    </source>
</evidence>
<dbReference type="OrthoDB" id="5083054at2"/>
<dbReference type="EMBL" id="FMYG01000002">
    <property type="protein sequence ID" value="SDB91181.1"/>
    <property type="molecule type" value="Genomic_DNA"/>
</dbReference>
<organism evidence="2 3">
    <name type="scientific">Microbacterium enclense</name>
    <dbReference type="NCBI Taxonomy" id="993073"/>
    <lineage>
        <taxon>Bacteria</taxon>
        <taxon>Bacillati</taxon>
        <taxon>Actinomycetota</taxon>
        <taxon>Actinomycetes</taxon>
        <taxon>Micrococcales</taxon>
        <taxon>Microbacteriaceae</taxon>
        <taxon>Microbacterium</taxon>
    </lineage>
</organism>
<protein>
    <recommendedName>
        <fullName evidence="4">Glucose-6-phosphate dehydrogenase</fullName>
    </recommendedName>
</protein>
<evidence type="ECO:0000313" key="2">
    <source>
        <dbReference type="EMBL" id="SDB91181.1"/>
    </source>
</evidence>
<gene>
    <name evidence="2" type="ORF">SAMN05216418_0975</name>
</gene>
<feature type="compositionally biased region" description="Low complexity" evidence="1">
    <location>
        <begin position="80"/>
        <end position="94"/>
    </location>
</feature>
<dbReference type="Proteomes" id="UP000183203">
    <property type="component" value="Unassembled WGS sequence"/>
</dbReference>
<feature type="region of interest" description="Disordered" evidence="1">
    <location>
        <begin position="76"/>
        <end position="109"/>
    </location>
</feature>
<evidence type="ECO:0000256" key="1">
    <source>
        <dbReference type="SAM" id="MobiDB-lite"/>
    </source>
</evidence>
<evidence type="ECO:0000313" key="3">
    <source>
        <dbReference type="Proteomes" id="UP000183203"/>
    </source>
</evidence>
<proteinExistence type="predicted"/>
<dbReference type="STRING" id="993073.AS029_03655"/>
<dbReference type="AlphaFoldDB" id="A0A1G6HAD7"/>
<sequence length="137" mass="14711">MKIVSSQDWRDAIRFDAPVLVADVVPGDATRCVACGADGPLYERTELWAVKHRHPKHHGGFVRFYCEAHKPAAAPPPAAAPVASARARAAAAPRAQRRTTSPKPTPITDRPTRTMCPDCFVEVSVHGDCGMCGAQVV</sequence>
<name>A0A1G6HAD7_9MICO</name>